<evidence type="ECO:0000256" key="8">
    <source>
        <dbReference type="ARBA" id="ARBA00022853"/>
    </source>
</evidence>
<evidence type="ECO:0000256" key="10">
    <source>
        <dbReference type="ARBA" id="ARBA00023136"/>
    </source>
</evidence>
<keyword evidence="19" id="KW-1185">Reference proteome</keyword>
<dbReference type="PANTHER" id="PTHR12563:SF17">
    <property type="entry name" value="DIHYDROXYACETONE PHOSPHATE ACYLTRANSFERASE"/>
    <property type="match status" value="1"/>
</dbReference>
<evidence type="ECO:0000256" key="2">
    <source>
        <dbReference type="ARBA" id="ARBA00004184"/>
    </source>
</evidence>
<evidence type="ECO:0000256" key="16">
    <source>
        <dbReference type="SAM" id="MobiDB-lite"/>
    </source>
</evidence>
<gene>
    <name evidence="18" type="ORF">CcCBS67573_g07279</name>
</gene>
<dbReference type="GO" id="GO:0005634">
    <property type="term" value="C:nucleus"/>
    <property type="evidence" value="ECO:0007669"/>
    <property type="project" value="UniProtKB-SubCell"/>
</dbReference>
<accession>A0A507EVN2</accession>
<evidence type="ECO:0000256" key="7">
    <source>
        <dbReference type="ARBA" id="ARBA00022833"/>
    </source>
</evidence>
<dbReference type="SMART" id="SM00563">
    <property type="entry name" value="PlsC"/>
    <property type="match status" value="1"/>
</dbReference>
<keyword evidence="5" id="KW-0479">Metal-binding</keyword>
<evidence type="ECO:0000256" key="6">
    <source>
        <dbReference type="ARBA" id="ARBA00022771"/>
    </source>
</evidence>
<dbReference type="CDD" id="cd07993">
    <property type="entry name" value="LPLAT_DHAPAT-like"/>
    <property type="match status" value="1"/>
</dbReference>
<evidence type="ECO:0000313" key="19">
    <source>
        <dbReference type="Proteomes" id="UP000320333"/>
    </source>
</evidence>
<feature type="domain" description="Phospholipid/glycerol acyltransferase" evidence="17">
    <location>
        <begin position="195"/>
        <end position="322"/>
    </location>
</feature>
<dbReference type="GO" id="GO:0008654">
    <property type="term" value="P:phospholipid biosynthetic process"/>
    <property type="evidence" value="ECO:0007669"/>
    <property type="project" value="TreeGrafter"/>
</dbReference>
<protein>
    <recommendedName>
        <fullName evidence="15">SAGA-associated factor 11</fullName>
    </recommendedName>
</protein>
<keyword evidence="4 18" id="KW-0808">Transferase</keyword>
<dbReference type="GO" id="GO:0031966">
    <property type="term" value="C:mitochondrial membrane"/>
    <property type="evidence" value="ECO:0007669"/>
    <property type="project" value="TreeGrafter"/>
</dbReference>
<dbReference type="GO" id="GO:0019432">
    <property type="term" value="P:triglyceride biosynthetic process"/>
    <property type="evidence" value="ECO:0007669"/>
    <property type="project" value="TreeGrafter"/>
</dbReference>
<keyword evidence="13" id="KW-0539">Nucleus</keyword>
<keyword evidence="14 18" id="KW-0012">Acyltransferase</keyword>
<proteinExistence type="inferred from homology"/>
<dbReference type="InterPro" id="IPR045520">
    <property type="entry name" value="GPAT/DHAPAT_C"/>
</dbReference>
<keyword evidence="8" id="KW-0156">Chromatin regulator</keyword>
<dbReference type="GO" id="GO:0070461">
    <property type="term" value="C:SAGA-type complex"/>
    <property type="evidence" value="ECO:0007669"/>
    <property type="project" value="UniProtKB-ARBA"/>
</dbReference>
<sequence length="1031" mass="114696">MGSDERNEDDFDDTEDLTVVRESTDVTTGAKFNRFRSDPLGFFIRLTAESSAFVSGDGWQGYNNPIGAPIFYPEYSFEIKDALVSSPRLRETVRALALKKIAAADSEKKDAPRVRSPASMERKVKEAEGEVWKQANGMINGMIANLDSISELKALAFTIHYILVRMYHQGIHIREREFLELKKTAEYAEKNKLSLIFLPCHKSHVDYLVISYIFYRLGLALPHIAAGDNLNMPVVGHVLKHCGAFFIRRVWGDDVLYNNIMKEYIEILLRRGHNIEAFTEGTRSRIGKLLQPKFGIMKIIMEAVLSGRVNDCIIVPMSIGYDKVIETGSYVSELLGAPKEKESLYQLLSNMNILGFKWGRIDISFSKPFSMREYIASQTLRRGVVLNPKESLEDRNLMLQTLGFRVLSDINKVSVIMPTALVGTILLTLRGRGVGRNELIRKVNWLRRVIMLRGGSVADFGGQSTDWIVDRAVQVLRDLVGQRLDLLEPVFYPVKRFELSFYRNQVIHLFITEAILSCALYATVKQGGPVHVQKVRIAPDLEADCAFISRLLKTEFIYGPNGLSQNMMATLEALQKMDVLTVEEELKEDGSLSGQQWVSLSVEERRIGRETFDFFCFLLWPFLETYWLAAISCFSLIPSKRNATEPFWVEERTFLNTAQFLGKSLYYEGDLSYFEAVNKETIKNALQRLKDMGVLKYTKMKSGKENVTMVSLSPDWLPANPMPDPPNCTESSDNKTSAGGGGASGKSGLLSTLFGTSRPGSVKPLTSLDGTNAPEESYDAWHYFMPDGRLWELCEQIGRYRREGKNRRDTATVATRVLRLASVAKVDMIKVAVTKPAVDIYGNSPTPATMEKLKCIKCSTLFPTNRYAAHLEKCLGLGGRRAASRSVNKKGFLPNQSSPTLVDSDPEDLPSKKKRSDSPIPKHSKIDGVEVTNRSGAASSTFSRSHTHLSDHTYPPSREATPVISSAQLPRAPGSFGGKTGPGAAANARNTSGKVPVNSYGKVPRAISAAAGGAATVTIESESSDDDEFMV</sequence>
<dbReference type="Proteomes" id="UP000320333">
    <property type="component" value="Unassembled WGS sequence"/>
</dbReference>
<dbReference type="GO" id="GO:0006072">
    <property type="term" value="P:glycerol-3-phosphate metabolic process"/>
    <property type="evidence" value="ECO:0007669"/>
    <property type="project" value="TreeGrafter"/>
</dbReference>
<dbReference type="STRING" id="246404.A0A507EVN2"/>
<evidence type="ECO:0000256" key="9">
    <source>
        <dbReference type="ARBA" id="ARBA00023015"/>
    </source>
</evidence>
<comment type="caution">
    <text evidence="18">The sequence shown here is derived from an EMBL/GenBank/DDBJ whole genome shotgun (WGS) entry which is preliminary data.</text>
</comment>
<keyword evidence="12" id="KW-0804">Transcription</keyword>
<evidence type="ECO:0000259" key="17">
    <source>
        <dbReference type="SMART" id="SM00563"/>
    </source>
</evidence>
<name>A0A507EVN2_9FUNG</name>
<evidence type="ECO:0000256" key="14">
    <source>
        <dbReference type="ARBA" id="ARBA00023315"/>
    </source>
</evidence>
<evidence type="ECO:0000256" key="1">
    <source>
        <dbReference type="ARBA" id="ARBA00004123"/>
    </source>
</evidence>
<feature type="region of interest" description="Disordered" evidence="16">
    <location>
        <begin position="885"/>
        <end position="998"/>
    </location>
</feature>
<dbReference type="SUPFAM" id="SSF69593">
    <property type="entry name" value="Glycerol-3-phosphate (1)-acyltransferase"/>
    <property type="match status" value="1"/>
</dbReference>
<keyword evidence="6" id="KW-0863">Zinc-finger</keyword>
<dbReference type="InterPro" id="IPR013246">
    <property type="entry name" value="SAGA_su_Sgf11"/>
</dbReference>
<dbReference type="Pfam" id="PF08209">
    <property type="entry name" value="Sgf11"/>
    <property type="match status" value="1"/>
</dbReference>
<feature type="compositionally biased region" description="Polar residues" evidence="16">
    <location>
        <begin position="932"/>
        <end position="944"/>
    </location>
</feature>
<evidence type="ECO:0000256" key="11">
    <source>
        <dbReference type="ARBA" id="ARBA00023159"/>
    </source>
</evidence>
<reference evidence="18 19" key="1">
    <citation type="journal article" date="2019" name="Sci. Rep.">
        <title>Comparative genomics of chytrid fungi reveal insights into the obligate biotrophic and pathogenic lifestyle of Synchytrium endobioticum.</title>
        <authorList>
            <person name="van de Vossenberg B.T.L.H."/>
            <person name="Warris S."/>
            <person name="Nguyen H.D.T."/>
            <person name="van Gent-Pelzer M.P.E."/>
            <person name="Joly D.L."/>
            <person name="van de Geest H.C."/>
            <person name="Bonants P.J.M."/>
            <person name="Smith D.S."/>
            <person name="Levesque C.A."/>
            <person name="van der Lee T.A.J."/>
        </authorList>
    </citation>
    <scope>NUCLEOTIDE SEQUENCE [LARGE SCALE GENOMIC DNA]</scope>
    <source>
        <strain evidence="18 19">CBS 675.73</strain>
    </source>
</reference>
<evidence type="ECO:0000256" key="15">
    <source>
        <dbReference type="RuleBase" id="RU261113"/>
    </source>
</evidence>
<dbReference type="AlphaFoldDB" id="A0A507EVN2"/>
<keyword evidence="11 15" id="KW-0010">Activator</keyword>
<dbReference type="OrthoDB" id="10255570at2759"/>
<dbReference type="InterPro" id="IPR022284">
    <property type="entry name" value="GPAT/DHAPAT"/>
</dbReference>
<evidence type="ECO:0000256" key="13">
    <source>
        <dbReference type="ARBA" id="ARBA00023242"/>
    </source>
</evidence>
<dbReference type="InterPro" id="IPR041728">
    <property type="entry name" value="GPAT/DHAPAT_LPLAT"/>
</dbReference>
<comment type="similarity">
    <text evidence="15">Belongs to the SGF11 family.</text>
</comment>
<dbReference type="EMBL" id="QEAP01000367">
    <property type="protein sequence ID" value="TPX68143.1"/>
    <property type="molecule type" value="Genomic_DNA"/>
</dbReference>
<keyword evidence="10" id="KW-0472">Membrane</keyword>
<evidence type="ECO:0000313" key="18">
    <source>
        <dbReference type="EMBL" id="TPX68143.1"/>
    </source>
</evidence>
<comment type="similarity">
    <text evidence="3">Belongs to the GPAT/DAPAT family.</text>
</comment>
<dbReference type="GO" id="GO:0008270">
    <property type="term" value="F:zinc ion binding"/>
    <property type="evidence" value="ECO:0007669"/>
    <property type="project" value="UniProtKB-KW"/>
</dbReference>
<evidence type="ECO:0000256" key="3">
    <source>
        <dbReference type="ARBA" id="ARBA00007937"/>
    </source>
</evidence>
<dbReference type="GO" id="GO:0006325">
    <property type="term" value="P:chromatin organization"/>
    <property type="evidence" value="ECO:0007669"/>
    <property type="project" value="UniProtKB-KW"/>
</dbReference>
<evidence type="ECO:0000256" key="4">
    <source>
        <dbReference type="ARBA" id="ARBA00022679"/>
    </source>
</evidence>
<comment type="subcellular location">
    <subcellularLocation>
        <location evidence="2">Endomembrane system</location>
        <topology evidence="2">Peripheral membrane protein</topology>
    </subcellularLocation>
    <subcellularLocation>
        <location evidence="1 15">Nucleus</location>
    </subcellularLocation>
</comment>
<dbReference type="GO" id="GO:0006631">
    <property type="term" value="P:fatty acid metabolic process"/>
    <property type="evidence" value="ECO:0007669"/>
    <property type="project" value="TreeGrafter"/>
</dbReference>
<dbReference type="PANTHER" id="PTHR12563">
    <property type="entry name" value="GLYCEROL-3-PHOSPHATE ACYLTRANSFERASE"/>
    <property type="match status" value="1"/>
</dbReference>
<dbReference type="GO" id="GO:0004366">
    <property type="term" value="F:glycerol-3-phosphate O-acyltransferase activity"/>
    <property type="evidence" value="ECO:0007669"/>
    <property type="project" value="TreeGrafter"/>
</dbReference>
<organism evidence="18 19">
    <name type="scientific">Chytriomyces confervae</name>
    <dbReference type="NCBI Taxonomy" id="246404"/>
    <lineage>
        <taxon>Eukaryota</taxon>
        <taxon>Fungi</taxon>
        <taxon>Fungi incertae sedis</taxon>
        <taxon>Chytridiomycota</taxon>
        <taxon>Chytridiomycota incertae sedis</taxon>
        <taxon>Chytridiomycetes</taxon>
        <taxon>Chytridiales</taxon>
        <taxon>Chytriomycetaceae</taxon>
        <taxon>Chytriomyces</taxon>
    </lineage>
</organism>
<dbReference type="InterPro" id="IPR002123">
    <property type="entry name" value="Plipid/glycerol_acylTrfase"/>
</dbReference>
<dbReference type="Pfam" id="PF01553">
    <property type="entry name" value="Acyltransferase"/>
    <property type="match status" value="1"/>
</dbReference>
<feature type="region of interest" description="Disordered" evidence="16">
    <location>
        <begin position="715"/>
        <end position="745"/>
    </location>
</feature>
<evidence type="ECO:0000256" key="12">
    <source>
        <dbReference type="ARBA" id="ARBA00023163"/>
    </source>
</evidence>
<keyword evidence="7" id="KW-0862">Zinc</keyword>
<evidence type="ECO:0000256" key="5">
    <source>
        <dbReference type="ARBA" id="ARBA00022723"/>
    </source>
</evidence>
<dbReference type="Pfam" id="PF19277">
    <property type="entry name" value="GPAT_C"/>
    <property type="match status" value="1"/>
</dbReference>
<keyword evidence="9" id="KW-0805">Transcription regulation</keyword>
<dbReference type="GO" id="GO:0012505">
    <property type="term" value="C:endomembrane system"/>
    <property type="evidence" value="ECO:0007669"/>
    <property type="project" value="UniProtKB-SubCell"/>
</dbReference>